<keyword evidence="1" id="KW-0677">Repeat</keyword>
<organism evidence="6 7">
    <name type="scientific">Pseudallescheria apiosperma</name>
    <name type="common">Scedosporium apiospermum</name>
    <dbReference type="NCBI Taxonomy" id="563466"/>
    <lineage>
        <taxon>Eukaryota</taxon>
        <taxon>Fungi</taxon>
        <taxon>Dikarya</taxon>
        <taxon>Ascomycota</taxon>
        <taxon>Pezizomycotina</taxon>
        <taxon>Sordariomycetes</taxon>
        <taxon>Hypocreomycetidae</taxon>
        <taxon>Microascales</taxon>
        <taxon>Microascaceae</taxon>
        <taxon>Scedosporium</taxon>
    </lineage>
</organism>
<comment type="caution">
    <text evidence="6">The sequence shown here is derived from an EMBL/GenBank/DDBJ whole genome shotgun (WGS) entry which is preliminary data.</text>
</comment>
<dbReference type="EMBL" id="JOWA01000110">
    <property type="protein sequence ID" value="KEZ41266.1"/>
    <property type="molecule type" value="Genomic_DNA"/>
</dbReference>
<evidence type="ECO:0000313" key="6">
    <source>
        <dbReference type="EMBL" id="KEZ41266.1"/>
    </source>
</evidence>
<keyword evidence="2 3" id="KW-0694">RNA-binding</keyword>
<protein>
    <recommendedName>
        <fullName evidence="5">RRM domain-containing protein</fullName>
    </recommendedName>
</protein>
<dbReference type="AlphaFoldDB" id="A0A084G1Q4"/>
<proteinExistence type="predicted"/>
<feature type="compositionally biased region" description="Low complexity" evidence="4">
    <location>
        <begin position="546"/>
        <end position="556"/>
    </location>
</feature>
<dbReference type="GO" id="GO:0003723">
    <property type="term" value="F:RNA binding"/>
    <property type="evidence" value="ECO:0007669"/>
    <property type="project" value="UniProtKB-UniRule"/>
</dbReference>
<feature type="compositionally biased region" description="Polar residues" evidence="4">
    <location>
        <begin position="163"/>
        <end position="172"/>
    </location>
</feature>
<evidence type="ECO:0000313" key="7">
    <source>
        <dbReference type="Proteomes" id="UP000028545"/>
    </source>
</evidence>
<dbReference type="Proteomes" id="UP000028545">
    <property type="component" value="Unassembled WGS sequence"/>
</dbReference>
<dbReference type="HOGENOM" id="CLU_029565_0_0_1"/>
<dbReference type="InterPro" id="IPR000504">
    <property type="entry name" value="RRM_dom"/>
</dbReference>
<name>A0A084G1Q4_PSEDA</name>
<feature type="region of interest" description="Disordered" evidence="4">
    <location>
        <begin position="505"/>
        <end position="562"/>
    </location>
</feature>
<dbReference type="PANTHER" id="PTHR24012">
    <property type="entry name" value="RNA BINDING PROTEIN"/>
    <property type="match status" value="1"/>
</dbReference>
<dbReference type="GeneID" id="27726428"/>
<feature type="domain" description="RRM" evidence="5">
    <location>
        <begin position="356"/>
        <end position="438"/>
    </location>
</feature>
<evidence type="ECO:0000259" key="5">
    <source>
        <dbReference type="PROSITE" id="PS50102"/>
    </source>
</evidence>
<feature type="region of interest" description="Disordered" evidence="4">
    <location>
        <begin position="1"/>
        <end position="38"/>
    </location>
</feature>
<feature type="region of interest" description="Disordered" evidence="4">
    <location>
        <begin position="135"/>
        <end position="180"/>
    </location>
</feature>
<dbReference type="PROSITE" id="PS50102">
    <property type="entry name" value="RRM"/>
    <property type="match status" value="2"/>
</dbReference>
<dbReference type="RefSeq" id="XP_016641065.1">
    <property type="nucleotide sequence ID" value="XM_016789238.1"/>
</dbReference>
<evidence type="ECO:0000256" key="1">
    <source>
        <dbReference type="ARBA" id="ARBA00022737"/>
    </source>
</evidence>
<dbReference type="OrthoDB" id="271725at2759"/>
<dbReference type="SMART" id="SM00360">
    <property type="entry name" value="RRM"/>
    <property type="match status" value="2"/>
</dbReference>
<evidence type="ECO:0000256" key="3">
    <source>
        <dbReference type="PROSITE-ProRule" id="PRU00176"/>
    </source>
</evidence>
<reference evidence="6 7" key="1">
    <citation type="journal article" date="2014" name="Genome Announc.">
        <title>Draft genome sequence of the pathogenic fungus Scedosporium apiospermum.</title>
        <authorList>
            <person name="Vandeputte P."/>
            <person name="Ghamrawi S."/>
            <person name="Rechenmann M."/>
            <person name="Iltis A."/>
            <person name="Giraud S."/>
            <person name="Fleury M."/>
            <person name="Thornton C."/>
            <person name="Delhaes L."/>
            <person name="Meyer W."/>
            <person name="Papon N."/>
            <person name="Bouchara J.P."/>
        </authorList>
    </citation>
    <scope>NUCLEOTIDE SEQUENCE [LARGE SCALE GENOMIC DNA]</scope>
    <source>
        <strain evidence="6 7">IHEM 14462</strain>
    </source>
</reference>
<gene>
    <name evidence="6" type="ORF">SAPIO_CDS7356</name>
</gene>
<dbReference type="FunFam" id="3.30.70.330:FF:000468">
    <property type="entry name" value="Related to single-stranded DNA-binding protein MSSP-1"/>
    <property type="match status" value="1"/>
</dbReference>
<dbReference type="VEuPathDB" id="FungiDB:SAPIO_CDS7356"/>
<dbReference type="Pfam" id="PF00076">
    <property type="entry name" value="RRM_1"/>
    <property type="match status" value="2"/>
</dbReference>
<dbReference type="InterPro" id="IPR012677">
    <property type="entry name" value="Nucleotide-bd_a/b_plait_sf"/>
</dbReference>
<dbReference type="KEGG" id="sapo:SAPIO_CDS7356"/>
<keyword evidence="7" id="KW-1185">Reference proteome</keyword>
<evidence type="ECO:0000256" key="2">
    <source>
        <dbReference type="ARBA" id="ARBA00022884"/>
    </source>
</evidence>
<dbReference type="Gene3D" id="3.30.70.330">
    <property type="match status" value="2"/>
</dbReference>
<dbReference type="SUPFAM" id="SSF54928">
    <property type="entry name" value="RNA-binding domain, RBD"/>
    <property type="match status" value="2"/>
</dbReference>
<feature type="domain" description="RRM" evidence="5">
    <location>
        <begin position="268"/>
        <end position="341"/>
    </location>
</feature>
<dbReference type="InterPro" id="IPR035979">
    <property type="entry name" value="RBD_domain_sf"/>
</dbReference>
<evidence type="ECO:0000256" key="4">
    <source>
        <dbReference type="SAM" id="MobiDB-lite"/>
    </source>
</evidence>
<sequence length="562" mass="60330">MAAPRSPMNPTMPAYHGAGSILADAQHGPNPALSGGQQYPLHVPMAPGDATIGGVMGQMNAMSLASPVGAGYPGPIGPAYVFSDGQYILAPVANGQQPVGMMDPSFGGPAYIAAHHPGQFPHTVVTYPPVVPFTPARPTGSNARSDRAHGEGPPPLDSGRRGSYSTNESTPATPYYPGMANRDHGRVSIVGLDRSTYTTPSPQQGALLSLNADHSVIAKQIPTAIDQNIDELLKQSPAIPKAVPAVFTPASQIKTLEQSLENRIPGNRNVYIRGLHPTTDDELLLRYTQRFGDVETSKAIIDTGSGACKGFGFAKFYDVRDSEKCIRGFHRLGYEVGFARESFNSRLKAEGDDTSTNLYISNLPKHMTEVELAAIFAGYTIMSSKILRDSMGNSRGVGFARFESREICDQIIKSFNGLPIVTEGNNSPMVMNIRYADTPAQKELKRVTAERRQFRTNEYNIGAYGTAHVGMPVQAYGIPTSYRRPYPATIPGTPRAYVGVNNGVTYRSERGSGQAGHQSERKAPIADCPSPKTSDEVKEADDDQSISEASTSPSPSVKKEDI</sequence>
<accession>A0A084G1Q4</accession>
<dbReference type="FunFam" id="3.30.70.330:FF:000323">
    <property type="entry name" value="RNA binding protein MSSP-2"/>
    <property type="match status" value="1"/>
</dbReference>